<keyword evidence="1" id="KW-0472">Membrane</keyword>
<evidence type="ECO:0000256" key="1">
    <source>
        <dbReference type="SAM" id="Phobius"/>
    </source>
</evidence>
<protein>
    <submittedName>
        <fullName evidence="2">Uncharacterized protein</fullName>
    </submittedName>
</protein>
<accession>A0A381U197</accession>
<sequence>MNKSLALKNKLYLFFSLVFVFLIFLYLIYFLIDPEKGIISYYKLKNKQLIYKTQLNELKIKNDLFIDRTARLQPNTIDLDYLEEQLRLKTGYIAENEILITVEE</sequence>
<feature type="transmembrane region" description="Helical" evidence="1">
    <location>
        <begin position="12"/>
        <end position="32"/>
    </location>
</feature>
<keyword evidence="1" id="KW-0812">Transmembrane</keyword>
<dbReference type="EMBL" id="UINC01005521">
    <property type="protein sequence ID" value="SVA21854.1"/>
    <property type="molecule type" value="Genomic_DNA"/>
</dbReference>
<dbReference type="InterPro" id="IPR007060">
    <property type="entry name" value="FtsL/DivIC"/>
</dbReference>
<dbReference type="AlphaFoldDB" id="A0A381U197"/>
<evidence type="ECO:0000313" key="2">
    <source>
        <dbReference type="EMBL" id="SVA21854.1"/>
    </source>
</evidence>
<keyword evidence="1" id="KW-1133">Transmembrane helix</keyword>
<proteinExistence type="predicted"/>
<gene>
    <name evidence="2" type="ORF">METZ01_LOCUS74708</name>
</gene>
<reference evidence="2" key="1">
    <citation type="submission" date="2018-05" db="EMBL/GenBank/DDBJ databases">
        <authorList>
            <person name="Lanie J.A."/>
            <person name="Ng W.-L."/>
            <person name="Kazmierczak K.M."/>
            <person name="Andrzejewski T.M."/>
            <person name="Davidsen T.M."/>
            <person name="Wayne K.J."/>
            <person name="Tettelin H."/>
            <person name="Glass J.I."/>
            <person name="Rusch D."/>
            <person name="Podicherti R."/>
            <person name="Tsui H.-C.T."/>
            <person name="Winkler M.E."/>
        </authorList>
    </citation>
    <scope>NUCLEOTIDE SEQUENCE</scope>
</reference>
<name>A0A381U197_9ZZZZ</name>
<dbReference type="Pfam" id="PF04977">
    <property type="entry name" value="DivIC"/>
    <property type="match status" value="1"/>
</dbReference>
<organism evidence="2">
    <name type="scientific">marine metagenome</name>
    <dbReference type="NCBI Taxonomy" id="408172"/>
    <lineage>
        <taxon>unclassified sequences</taxon>
        <taxon>metagenomes</taxon>
        <taxon>ecological metagenomes</taxon>
    </lineage>
</organism>